<dbReference type="PANTHER" id="PTHR37828:SF1">
    <property type="entry name" value="YCII-RELATED DOMAIN-CONTAINING PROTEIN"/>
    <property type="match status" value="1"/>
</dbReference>
<dbReference type="Gene3D" id="3.30.70.1060">
    <property type="entry name" value="Dimeric alpha+beta barrel"/>
    <property type="match status" value="1"/>
</dbReference>
<evidence type="ECO:0000313" key="4">
    <source>
        <dbReference type="Proteomes" id="UP000221020"/>
    </source>
</evidence>
<reference evidence="3 4" key="1">
    <citation type="submission" date="2017-09" db="EMBL/GenBank/DDBJ databases">
        <title>Large-scale bioinformatics analysis of Bacillus genomes uncovers conserved roles of natural products in bacterial physiology.</title>
        <authorList>
            <consortium name="Agbiome Team Llc"/>
            <person name="Bleich R.M."/>
            <person name="Grubbs K.J."/>
            <person name="Santa Maria K.C."/>
            <person name="Allen S.E."/>
            <person name="Farag S."/>
            <person name="Shank E.A."/>
            <person name="Bowers A."/>
        </authorList>
    </citation>
    <scope>NUCLEOTIDE SEQUENCE [LARGE SCALE GENOMIC DNA]</scope>
    <source>
        <strain evidence="3 4">AFS092012</strain>
    </source>
</reference>
<evidence type="ECO:0000256" key="1">
    <source>
        <dbReference type="ARBA" id="ARBA00007689"/>
    </source>
</evidence>
<feature type="domain" description="YCII-related" evidence="2">
    <location>
        <begin position="1"/>
        <end position="81"/>
    </location>
</feature>
<dbReference type="Pfam" id="PF03795">
    <property type="entry name" value="YCII"/>
    <property type="match status" value="1"/>
</dbReference>
<accession>A0AA91ZW15</accession>
<proteinExistence type="inferred from homology"/>
<dbReference type="EMBL" id="NVOR01000007">
    <property type="protein sequence ID" value="PED84323.1"/>
    <property type="molecule type" value="Genomic_DNA"/>
</dbReference>
<comment type="similarity">
    <text evidence="1">Belongs to the YciI family.</text>
</comment>
<dbReference type="InterPro" id="IPR011008">
    <property type="entry name" value="Dimeric_a/b-barrel"/>
</dbReference>
<dbReference type="InterPro" id="IPR005545">
    <property type="entry name" value="YCII"/>
</dbReference>
<comment type="caution">
    <text evidence="3">The sequence shown here is derived from an EMBL/GenBank/DDBJ whole genome shotgun (WGS) entry which is preliminary data.</text>
</comment>
<evidence type="ECO:0000313" key="3">
    <source>
        <dbReference type="EMBL" id="PED84323.1"/>
    </source>
</evidence>
<protein>
    <submittedName>
        <fullName evidence="3">GTP cyclohydrolase</fullName>
    </submittedName>
</protein>
<sequence length="96" mass="11305">MFIILLKYVKPLSVVEDFMQEHVDFLDRHYKGNDFIFSGRRDPRIGGVILVNSDDEAAVQEILKEDPFYKNQVAEYELIKFTPTKYADQFLPFINN</sequence>
<dbReference type="Proteomes" id="UP000221020">
    <property type="component" value="Unassembled WGS sequence"/>
</dbReference>
<dbReference type="AlphaFoldDB" id="A0AA91ZW15"/>
<gene>
    <name evidence="3" type="ORF">CON65_02495</name>
</gene>
<dbReference type="PANTHER" id="PTHR37828">
    <property type="entry name" value="GSR2449 PROTEIN"/>
    <property type="match status" value="1"/>
</dbReference>
<name>A0AA91ZW15_9BACI</name>
<dbReference type="SUPFAM" id="SSF54909">
    <property type="entry name" value="Dimeric alpha+beta barrel"/>
    <property type="match status" value="1"/>
</dbReference>
<evidence type="ECO:0000259" key="2">
    <source>
        <dbReference type="Pfam" id="PF03795"/>
    </source>
</evidence>
<dbReference type="RefSeq" id="WP_097963122.1">
    <property type="nucleotide sequence ID" value="NZ_NVOR01000007.1"/>
</dbReference>
<organism evidence="3 4">
    <name type="scientific">Bacillus pseudomycoides</name>
    <dbReference type="NCBI Taxonomy" id="64104"/>
    <lineage>
        <taxon>Bacteria</taxon>
        <taxon>Bacillati</taxon>
        <taxon>Bacillota</taxon>
        <taxon>Bacilli</taxon>
        <taxon>Bacillales</taxon>
        <taxon>Bacillaceae</taxon>
        <taxon>Bacillus</taxon>
        <taxon>Bacillus cereus group</taxon>
    </lineage>
</organism>